<gene>
    <name evidence="1" type="ORF">E2562_000111</name>
</gene>
<evidence type="ECO:0000313" key="2">
    <source>
        <dbReference type="Proteomes" id="UP000479710"/>
    </source>
</evidence>
<dbReference type="OrthoDB" id="693868at2759"/>
<reference evidence="1 2" key="1">
    <citation type="submission" date="2019-11" db="EMBL/GenBank/DDBJ databases">
        <title>Whole genome sequence of Oryza granulata.</title>
        <authorList>
            <person name="Li W."/>
        </authorList>
    </citation>
    <scope>NUCLEOTIDE SEQUENCE [LARGE SCALE GENOMIC DNA]</scope>
    <source>
        <strain evidence="2">cv. Menghai</strain>
        <tissue evidence="1">Leaf</tissue>
    </source>
</reference>
<dbReference type="PANTHER" id="PTHR34285:SF8">
    <property type="entry name" value="OS09G0278700 PROTEIN"/>
    <property type="match status" value="1"/>
</dbReference>
<dbReference type="PANTHER" id="PTHR34285">
    <property type="entry name" value="OS08G0510800 PROTEIN"/>
    <property type="match status" value="1"/>
</dbReference>
<comment type="caution">
    <text evidence="1">The sequence shown here is derived from an EMBL/GenBank/DDBJ whole genome shotgun (WGS) entry which is preliminary data.</text>
</comment>
<proteinExistence type="predicted"/>
<protein>
    <submittedName>
        <fullName evidence="1">Uncharacterized protein</fullName>
    </submittedName>
</protein>
<name>A0A6G1DBJ0_9ORYZ</name>
<dbReference type="AlphaFoldDB" id="A0A6G1DBJ0"/>
<keyword evidence="2" id="KW-1185">Reference proteome</keyword>
<organism evidence="1 2">
    <name type="scientific">Oryza meyeriana var. granulata</name>
    <dbReference type="NCBI Taxonomy" id="110450"/>
    <lineage>
        <taxon>Eukaryota</taxon>
        <taxon>Viridiplantae</taxon>
        <taxon>Streptophyta</taxon>
        <taxon>Embryophyta</taxon>
        <taxon>Tracheophyta</taxon>
        <taxon>Spermatophyta</taxon>
        <taxon>Magnoliopsida</taxon>
        <taxon>Liliopsida</taxon>
        <taxon>Poales</taxon>
        <taxon>Poaceae</taxon>
        <taxon>BOP clade</taxon>
        <taxon>Oryzoideae</taxon>
        <taxon>Oryzeae</taxon>
        <taxon>Oryzinae</taxon>
        <taxon>Oryza</taxon>
        <taxon>Oryza meyeriana</taxon>
    </lineage>
</organism>
<dbReference type="EMBL" id="SPHZ02000006">
    <property type="protein sequence ID" value="KAF0909790.1"/>
    <property type="molecule type" value="Genomic_DNA"/>
</dbReference>
<accession>A0A6G1DBJ0</accession>
<evidence type="ECO:0000313" key="1">
    <source>
        <dbReference type="EMBL" id="KAF0909790.1"/>
    </source>
</evidence>
<sequence>MKASLKLREDGAAPLLRAKLPVALFSVPTVVSLTAGDPADLRLSLATAAPALPSLRVSYVNTAGAVSFSLVLKPSLGDFAVRKRFDSAGRGAGSAPTTTAAAAASASEVTMRSAIPLRGGEAAVSVRWGVRIPAEVTTGGEEGAAALALRRLPFLVLGKLAQHVALEVIEAKVEEPERRQAEHDVGEQTHEAVVAKVELVEEPEAAERGREHAAEAVGVEMEQREIGEQAELRREVPRDVAVVEVHPDDGDHPSVPRQRRAEYAGVVANLGPHPVGGEVLGVGEDGLLLPRLQRHVRIPQPGAQEPLPWVHRHCLRPQPLAAVAIDGEIQRRRPAGDGGTDNEQ</sequence>
<dbReference type="Proteomes" id="UP000479710">
    <property type="component" value="Unassembled WGS sequence"/>
</dbReference>